<comment type="subcellular location">
    <subcellularLocation>
        <location evidence="6">Cytoplasm</location>
    </subcellularLocation>
</comment>
<dbReference type="InterPro" id="IPR029063">
    <property type="entry name" value="SAM-dependent_MTases_sf"/>
</dbReference>
<dbReference type="HAMAP" id="MF_00074">
    <property type="entry name" value="16SrRNA_methyltr_G"/>
    <property type="match status" value="1"/>
</dbReference>
<name>A0A1T4MU72_9FIRM</name>
<protein>
    <recommendedName>
        <fullName evidence="6">Ribosomal RNA small subunit methyltransferase G</fullName>
        <ecNumber evidence="6">2.1.1.-</ecNumber>
    </recommendedName>
    <alternativeName>
        <fullName evidence="6">16S rRNA 7-methylguanosine methyltransferase</fullName>
        <shortName evidence="6">16S rRNA m7G methyltransferase</shortName>
    </alternativeName>
</protein>
<keyword evidence="2 6" id="KW-0698">rRNA processing</keyword>
<evidence type="ECO:0000313" key="8">
    <source>
        <dbReference type="Proteomes" id="UP000243297"/>
    </source>
</evidence>
<feature type="binding site" evidence="6">
    <location>
        <position position="80"/>
    </location>
    <ligand>
        <name>S-adenosyl-L-methionine</name>
        <dbReference type="ChEBI" id="CHEBI:59789"/>
    </ligand>
</feature>
<evidence type="ECO:0000256" key="2">
    <source>
        <dbReference type="ARBA" id="ARBA00022552"/>
    </source>
</evidence>
<dbReference type="EC" id="2.1.1.-" evidence="6"/>
<comment type="caution">
    <text evidence="6">Lacks conserved residue(s) required for the propagation of feature annotation.</text>
</comment>
<dbReference type="STRING" id="118967.SAMN02745191_1415"/>
<reference evidence="8" key="1">
    <citation type="submission" date="2017-02" db="EMBL/GenBank/DDBJ databases">
        <authorList>
            <person name="Varghese N."/>
            <person name="Submissions S."/>
        </authorList>
    </citation>
    <scope>NUCLEOTIDE SEQUENCE [LARGE SCALE GENOMIC DNA]</scope>
    <source>
        <strain evidence="8">ATCC 25662</strain>
    </source>
</reference>
<keyword evidence="8" id="KW-1185">Reference proteome</keyword>
<feature type="binding site" evidence="6">
    <location>
        <position position="75"/>
    </location>
    <ligand>
        <name>S-adenosyl-L-methionine</name>
        <dbReference type="ChEBI" id="CHEBI:59789"/>
    </ligand>
</feature>
<keyword evidence="1 6" id="KW-0963">Cytoplasm</keyword>
<dbReference type="PANTHER" id="PTHR31760:SF0">
    <property type="entry name" value="S-ADENOSYL-L-METHIONINE-DEPENDENT METHYLTRANSFERASES SUPERFAMILY PROTEIN"/>
    <property type="match status" value="1"/>
</dbReference>
<evidence type="ECO:0000256" key="4">
    <source>
        <dbReference type="ARBA" id="ARBA00022679"/>
    </source>
</evidence>
<keyword evidence="3 6" id="KW-0489">Methyltransferase</keyword>
<keyword evidence="4 6" id="KW-0808">Transferase</keyword>
<feature type="binding site" evidence="6">
    <location>
        <position position="143"/>
    </location>
    <ligand>
        <name>S-adenosyl-L-methionine</name>
        <dbReference type="ChEBI" id="CHEBI:59789"/>
    </ligand>
</feature>
<comment type="function">
    <text evidence="6">Specifically methylates the N7 position of a guanine in 16S rRNA.</text>
</comment>
<dbReference type="FunFam" id="3.40.50.150:FF:000041">
    <property type="entry name" value="Ribosomal RNA small subunit methyltransferase G"/>
    <property type="match status" value="1"/>
</dbReference>
<evidence type="ECO:0000256" key="3">
    <source>
        <dbReference type="ARBA" id="ARBA00022603"/>
    </source>
</evidence>
<accession>A0A1T4MU72</accession>
<dbReference type="CDD" id="cd02440">
    <property type="entry name" value="AdoMet_MTases"/>
    <property type="match status" value="1"/>
</dbReference>
<comment type="similarity">
    <text evidence="6">Belongs to the methyltransferase superfamily. RNA methyltransferase RsmG family.</text>
</comment>
<evidence type="ECO:0000256" key="5">
    <source>
        <dbReference type="ARBA" id="ARBA00022691"/>
    </source>
</evidence>
<dbReference type="Gene3D" id="3.40.50.150">
    <property type="entry name" value="Vaccinia Virus protein VP39"/>
    <property type="match status" value="1"/>
</dbReference>
<feature type="binding site" evidence="6">
    <location>
        <begin position="126"/>
        <end position="127"/>
    </location>
    <ligand>
        <name>S-adenosyl-L-methionine</name>
        <dbReference type="ChEBI" id="CHEBI:59789"/>
    </ligand>
</feature>
<evidence type="ECO:0000313" key="7">
    <source>
        <dbReference type="EMBL" id="SJZ70523.1"/>
    </source>
</evidence>
<organism evidence="7 8">
    <name type="scientific">Anaerorhabdus furcosa</name>
    <dbReference type="NCBI Taxonomy" id="118967"/>
    <lineage>
        <taxon>Bacteria</taxon>
        <taxon>Bacillati</taxon>
        <taxon>Bacillota</taxon>
        <taxon>Erysipelotrichia</taxon>
        <taxon>Erysipelotrichales</taxon>
        <taxon>Erysipelotrichaceae</taxon>
        <taxon>Anaerorhabdus</taxon>
    </lineage>
</organism>
<evidence type="ECO:0000256" key="6">
    <source>
        <dbReference type="HAMAP-Rule" id="MF_00074"/>
    </source>
</evidence>
<dbReference type="OrthoDB" id="9808773at2"/>
<dbReference type="NCBIfam" id="TIGR00138">
    <property type="entry name" value="rsmG_gidB"/>
    <property type="match status" value="1"/>
</dbReference>
<dbReference type="EMBL" id="FUWY01000003">
    <property type="protein sequence ID" value="SJZ70523.1"/>
    <property type="molecule type" value="Genomic_DNA"/>
</dbReference>
<proteinExistence type="inferred from homology"/>
<sequence length="232" mass="26442">MKLEEFKEACSKQGLELTEVQIKQFCQYAELLKEWNEKMNLTAIVEFEEVLDKHFYDSLLPSFTTKIEGHLCDVGSGAGFPSIPLKIAYPELEITILEPLKKRVTFLEAVKKELELNNVNCIDVRAEDYAVKNRECFDVVTARAVANLNMLAELCIPLVKKEGIFLAMKGANGMEEYNGALRATTKLGCELFKEETRTLNDGSSRINLFYRKVKSTPIEYPRMFAKIKKNPL</sequence>
<keyword evidence="5 6" id="KW-0949">S-adenosyl-L-methionine</keyword>
<gene>
    <name evidence="6" type="primary">rsmG</name>
    <name evidence="7" type="ORF">SAMN02745191_1415</name>
</gene>
<dbReference type="RefSeq" id="WP_078711816.1">
    <property type="nucleotide sequence ID" value="NZ_FUWY01000003.1"/>
</dbReference>
<dbReference type="InterPro" id="IPR003682">
    <property type="entry name" value="rRNA_ssu_MeTfrase_G"/>
</dbReference>
<dbReference type="Proteomes" id="UP000243297">
    <property type="component" value="Unassembled WGS sequence"/>
</dbReference>
<dbReference type="AlphaFoldDB" id="A0A1T4MU72"/>
<dbReference type="SUPFAM" id="SSF53335">
    <property type="entry name" value="S-adenosyl-L-methionine-dependent methyltransferases"/>
    <property type="match status" value="1"/>
</dbReference>
<dbReference type="PIRSF" id="PIRSF003078">
    <property type="entry name" value="GidB"/>
    <property type="match status" value="1"/>
</dbReference>
<evidence type="ECO:0000256" key="1">
    <source>
        <dbReference type="ARBA" id="ARBA00022490"/>
    </source>
</evidence>
<dbReference type="PANTHER" id="PTHR31760">
    <property type="entry name" value="S-ADENOSYL-L-METHIONINE-DEPENDENT METHYLTRANSFERASES SUPERFAMILY PROTEIN"/>
    <property type="match status" value="1"/>
</dbReference>
<dbReference type="Pfam" id="PF02527">
    <property type="entry name" value="GidB"/>
    <property type="match status" value="1"/>
</dbReference>
<dbReference type="GO" id="GO:0070043">
    <property type="term" value="F:rRNA (guanine-N7-)-methyltransferase activity"/>
    <property type="evidence" value="ECO:0007669"/>
    <property type="project" value="UniProtKB-UniRule"/>
</dbReference>
<dbReference type="GO" id="GO:0005829">
    <property type="term" value="C:cytosol"/>
    <property type="evidence" value="ECO:0007669"/>
    <property type="project" value="TreeGrafter"/>
</dbReference>